<dbReference type="EMBL" id="DTDJ01000024">
    <property type="protein sequence ID" value="HGL17270.1"/>
    <property type="molecule type" value="Genomic_DNA"/>
</dbReference>
<dbReference type="Gene3D" id="3.90.550.10">
    <property type="entry name" value="Spore Coat Polysaccharide Biosynthesis Protein SpsA, Chain A"/>
    <property type="match status" value="1"/>
</dbReference>
<gene>
    <name evidence="2" type="ORF">ENQ77_01910</name>
    <name evidence="3" type="ORF">ENU66_02905</name>
</gene>
<feature type="domain" description="Glycosyltransferase 2-like" evidence="1">
    <location>
        <begin position="8"/>
        <end position="127"/>
    </location>
</feature>
<keyword evidence="2" id="KW-0808">Transferase</keyword>
<name>A0A7C2K2M7_UNCW3</name>
<protein>
    <submittedName>
        <fullName evidence="2">Glycosyltransferase family 2 protein</fullName>
    </submittedName>
</protein>
<dbReference type="AlphaFoldDB" id="A0A7C2K2M7"/>
<comment type="caution">
    <text evidence="2">The sequence shown here is derived from an EMBL/GenBank/DDBJ whole genome shotgun (WGS) entry which is preliminary data.</text>
</comment>
<reference evidence="2" key="1">
    <citation type="journal article" date="2020" name="mSystems">
        <title>Genome- and Community-Level Interaction Insights into Carbon Utilization and Element Cycling Functions of Hydrothermarchaeota in Hydrothermal Sediment.</title>
        <authorList>
            <person name="Zhou Z."/>
            <person name="Liu Y."/>
            <person name="Xu W."/>
            <person name="Pan J."/>
            <person name="Luo Z.H."/>
            <person name="Li M."/>
        </authorList>
    </citation>
    <scope>NUCLEOTIDE SEQUENCE [LARGE SCALE GENOMIC DNA]</scope>
    <source>
        <strain evidence="2">SpSt-34</strain>
        <strain evidence="3">SpSt-69</strain>
    </source>
</reference>
<dbReference type="InterPro" id="IPR029044">
    <property type="entry name" value="Nucleotide-diphossugar_trans"/>
</dbReference>
<dbReference type="CDD" id="cd02511">
    <property type="entry name" value="Beta4Glucosyltransferase"/>
    <property type="match status" value="1"/>
</dbReference>
<proteinExistence type="predicted"/>
<evidence type="ECO:0000259" key="1">
    <source>
        <dbReference type="Pfam" id="PF00535"/>
    </source>
</evidence>
<dbReference type="Pfam" id="PF00535">
    <property type="entry name" value="Glycos_transf_2"/>
    <property type="match status" value="1"/>
</dbReference>
<evidence type="ECO:0000313" key="3">
    <source>
        <dbReference type="EMBL" id="HGL17270.1"/>
    </source>
</evidence>
<dbReference type="EMBL" id="DSOL01000052">
    <property type="protein sequence ID" value="HEN27422.1"/>
    <property type="molecule type" value="Genomic_DNA"/>
</dbReference>
<dbReference type="PANTHER" id="PTHR43630:SF2">
    <property type="entry name" value="GLYCOSYLTRANSFERASE"/>
    <property type="match status" value="1"/>
</dbReference>
<dbReference type="GO" id="GO:0016740">
    <property type="term" value="F:transferase activity"/>
    <property type="evidence" value="ECO:0007669"/>
    <property type="project" value="UniProtKB-KW"/>
</dbReference>
<evidence type="ECO:0000313" key="2">
    <source>
        <dbReference type="EMBL" id="HEN27422.1"/>
    </source>
</evidence>
<organism evidence="2">
    <name type="scientific">candidate division WOR-3 bacterium</name>
    <dbReference type="NCBI Taxonomy" id="2052148"/>
    <lineage>
        <taxon>Bacteria</taxon>
        <taxon>Bacteria division WOR-3</taxon>
    </lineage>
</organism>
<accession>A0A7C2K2M7</accession>
<dbReference type="SUPFAM" id="SSF53448">
    <property type="entry name" value="Nucleotide-diphospho-sugar transferases"/>
    <property type="match status" value="1"/>
</dbReference>
<dbReference type="InterPro" id="IPR001173">
    <property type="entry name" value="Glyco_trans_2-like"/>
</dbReference>
<dbReference type="PANTHER" id="PTHR43630">
    <property type="entry name" value="POLY-BETA-1,6-N-ACETYL-D-GLUCOSAMINE SYNTHASE"/>
    <property type="match status" value="1"/>
</dbReference>
<sequence length="252" mass="29592">MSELDLTCVILTLNEEENIKRAIESVKGLSKRILVIDSGSTDKTVEIAKNLGAECVFKEFVNYAEQRNYALNLVKTQWVLFLDADEVVSEELKKEITNKLKEDTDIDGFLIPRKNWYLGTFLKCWSPDRLLRLFKKDKGIWKGEVHEKVEIKGKVGILKNPILHYPFKDLYHQYSKNLRYAKMLAEEKSKRGEKATLFDLKIRPILNFLKHYLLKGCIFEGKRGLIFSLFYLQYTIQKYSMLSEKQILLKRR</sequence>